<dbReference type="RefSeq" id="WP_209376848.1">
    <property type="nucleotide sequence ID" value="NZ_JAGIZA010000026.1"/>
</dbReference>
<evidence type="ECO:0000313" key="2">
    <source>
        <dbReference type="Proteomes" id="UP000677537"/>
    </source>
</evidence>
<dbReference type="EMBL" id="JAGIZA010000026">
    <property type="protein sequence ID" value="MBP0496054.1"/>
    <property type="molecule type" value="Genomic_DNA"/>
</dbReference>
<name>A0A940MZ66_9PROT</name>
<keyword evidence="2" id="KW-1185">Reference proteome</keyword>
<dbReference type="AlphaFoldDB" id="A0A940MZ66"/>
<accession>A0A940MZ66</accession>
<organism evidence="1 2">
    <name type="scientific">Roseomonas indoligenes</name>
    <dbReference type="NCBI Taxonomy" id="2820811"/>
    <lineage>
        <taxon>Bacteria</taxon>
        <taxon>Pseudomonadati</taxon>
        <taxon>Pseudomonadota</taxon>
        <taxon>Alphaproteobacteria</taxon>
        <taxon>Acetobacterales</taxon>
        <taxon>Roseomonadaceae</taxon>
        <taxon>Roseomonas</taxon>
    </lineage>
</organism>
<protein>
    <submittedName>
        <fullName evidence="1">Uncharacterized protein</fullName>
    </submittedName>
</protein>
<proteinExistence type="predicted"/>
<dbReference type="Proteomes" id="UP000677537">
    <property type="component" value="Unassembled WGS sequence"/>
</dbReference>
<gene>
    <name evidence="1" type="ORF">J5Y10_24950</name>
</gene>
<sequence length="91" mass="9724">MIDKGALAGDLRVAMKAALSEMLRGLDDAAVVRLREELASQLDRVLTHAPMPEHAVQSMSGRAAIAALCAEVLRERTGSAGRPWSVVQDKS</sequence>
<reference evidence="1" key="1">
    <citation type="submission" date="2021-03" db="EMBL/GenBank/DDBJ databases">
        <authorList>
            <person name="So Y."/>
        </authorList>
    </citation>
    <scope>NUCLEOTIDE SEQUENCE</scope>
    <source>
        <strain evidence="1">SG15</strain>
    </source>
</reference>
<comment type="caution">
    <text evidence="1">The sequence shown here is derived from an EMBL/GenBank/DDBJ whole genome shotgun (WGS) entry which is preliminary data.</text>
</comment>
<evidence type="ECO:0000313" key="1">
    <source>
        <dbReference type="EMBL" id="MBP0496054.1"/>
    </source>
</evidence>